<organism evidence="2 3">
    <name type="scientific">Sphingobacterium alimentarium</name>
    <dbReference type="NCBI Taxonomy" id="797292"/>
    <lineage>
        <taxon>Bacteria</taxon>
        <taxon>Pseudomonadati</taxon>
        <taxon>Bacteroidota</taxon>
        <taxon>Sphingobacteriia</taxon>
        <taxon>Sphingobacteriales</taxon>
        <taxon>Sphingobacteriaceae</taxon>
        <taxon>Sphingobacterium</taxon>
    </lineage>
</organism>
<sequence length="120" mass="13880">MINLFSTYRRLIATLLTCWMSIIVISGIVFMHKEVTSKGEIITHIHPYDFTKKQKHHHKSDAEIRFLDVVYQGVFIESDFVTFEGPIVSEFTIPIDIGYTRSNKPVPLFHNYLRGPPSLV</sequence>
<evidence type="ECO:0000256" key="1">
    <source>
        <dbReference type="SAM" id="Phobius"/>
    </source>
</evidence>
<name>A0A4R3W084_9SPHI</name>
<keyword evidence="1" id="KW-0812">Transmembrane</keyword>
<feature type="transmembrane region" description="Helical" evidence="1">
    <location>
        <begin position="12"/>
        <end position="31"/>
    </location>
</feature>
<keyword evidence="1" id="KW-0472">Membrane</keyword>
<evidence type="ECO:0000313" key="2">
    <source>
        <dbReference type="EMBL" id="TCV19080.1"/>
    </source>
</evidence>
<evidence type="ECO:0000313" key="3">
    <source>
        <dbReference type="Proteomes" id="UP000295197"/>
    </source>
</evidence>
<keyword evidence="1" id="KW-1133">Transmembrane helix</keyword>
<dbReference type="AlphaFoldDB" id="A0A4R3W084"/>
<comment type="caution">
    <text evidence="2">The sequence shown here is derived from an EMBL/GenBank/DDBJ whole genome shotgun (WGS) entry which is preliminary data.</text>
</comment>
<proteinExistence type="predicted"/>
<dbReference type="EMBL" id="SMBZ01000006">
    <property type="protein sequence ID" value="TCV19080.1"/>
    <property type="molecule type" value="Genomic_DNA"/>
</dbReference>
<protein>
    <submittedName>
        <fullName evidence="2">Uncharacterized protein</fullName>
    </submittedName>
</protein>
<gene>
    <name evidence="2" type="ORF">EDC17_100660</name>
</gene>
<accession>A0A4R3W084</accession>
<dbReference type="Proteomes" id="UP000295197">
    <property type="component" value="Unassembled WGS sequence"/>
</dbReference>
<keyword evidence="3" id="KW-1185">Reference proteome</keyword>
<reference evidence="2 3" key="1">
    <citation type="submission" date="2019-03" db="EMBL/GenBank/DDBJ databases">
        <title>Genomic Encyclopedia of Type Strains, Phase IV (KMG-IV): sequencing the most valuable type-strain genomes for metagenomic binning, comparative biology and taxonomic classification.</title>
        <authorList>
            <person name="Goeker M."/>
        </authorList>
    </citation>
    <scope>NUCLEOTIDE SEQUENCE [LARGE SCALE GENOMIC DNA]</scope>
    <source>
        <strain evidence="2 3">DSM 22362</strain>
    </source>
</reference>